<evidence type="ECO:0000313" key="2">
    <source>
        <dbReference type="EMBL" id="MEQ2441866.1"/>
    </source>
</evidence>
<feature type="transmembrane region" description="Helical" evidence="1">
    <location>
        <begin position="55"/>
        <end position="73"/>
    </location>
</feature>
<dbReference type="InterPro" id="IPR017259">
    <property type="entry name" value="UCP037672"/>
</dbReference>
<keyword evidence="1" id="KW-0472">Membrane</keyword>
<keyword evidence="1" id="KW-1133">Transmembrane helix</keyword>
<proteinExistence type="predicted"/>
<reference evidence="2 3" key="1">
    <citation type="submission" date="2024-03" db="EMBL/GenBank/DDBJ databases">
        <title>Human intestinal bacterial collection.</title>
        <authorList>
            <person name="Pauvert C."/>
            <person name="Hitch T.C.A."/>
            <person name="Clavel T."/>
        </authorList>
    </citation>
    <scope>NUCLEOTIDE SEQUENCE [LARGE SCALE GENOMIC DNA]</scope>
    <source>
        <strain evidence="2 3">CLA-AP-H29</strain>
    </source>
</reference>
<protein>
    <submittedName>
        <fullName evidence="2">DUF3784 domain-containing protein</fullName>
    </submittedName>
</protein>
<keyword evidence="3" id="KW-1185">Reference proteome</keyword>
<organism evidence="2 3">
    <name type="scientific">Pseudoflavonifractor intestinihominis</name>
    <dbReference type="NCBI Taxonomy" id="3133171"/>
    <lineage>
        <taxon>Bacteria</taxon>
        <taxon>Bacillati</taxon>
        <taxon>Bacillota</taxon>
        <taxon>Clostridia</taxon>
        <taxon>Eubacteriales</taxon>
        <taxon>Oscillospiraceae</taxon>
        <taxon>Pseudoflavonifractor</taxon>
    </lineage>
</organism>
<sequence>MRWFELFFLLIVGILFFCLGWEIWKKEKISLIHDYHHKKVKDSDKKAYTTIMGKSLLIIGVGIILTGVIDFITHTLYGWWIFGIAFCIGLIIIVYAQVKYNHGLF</sequence>
<dbReference type="Pfam" id="PF12650">
    <property type="entry name" value="DUF3784"/>
    <property type="match status" value="1"/>
</dbReference>
<feature type="transmembrane region" description="Helical" evidence="1">
    <location>
        <begin position="6"/>
        <end position="24"/>
    </location>
</feature>
<name>A0ABV1E5Z5_9FIRM</name>
<evidence type="ECO:0000256" key="1">
    <source>
        <dbReference type="SAM" id="Phobius"/>
    </source>
</evidence>
<comment type="caution">
    <text evidence="2">The sequence shown here is derived from an EMBL/GenBank/DDBJ whole genome shotgun (WGS) entry which is preliminary data.</text>
</comment>
<dbReference type="RefSeq" id="WP_101692541.1">
    <property type="nucleotide sequence ID" value="NZ_JBBMFK010000001.1"/>
</dbReference>
<feature type="transmembrane region" description="Helical" evidence="1">
    <location>
        <begin position="79"/>
        <end position="98"/>
    </location>
</feature>
<accession>A0ABV1E5Z5</accession>
<evidence type="ECO:0000313" key="3">
    <source>
        <dbReference type="Proteomes" id="UP001464378"/>
    </source>
</evidence>
<dbReference type="Proteomes" id="UP001464378">
    <property type="component" value="Unassembled WGS sequence"/>
</dbReference>
<keyword evidence="1" id="KW-0812">Transmembrane</keyword>
<dbReference type="EMBL" id="JBBMFK010000001">
    <property type="protein sequence ID" value="MEQ2441866.1"/>
    <property type="molecule type" value="Genomic_DNA"/>
</dbReference>
<gene>
    <name evidence="2" type="ORF">WMO64_00080</name>
</gene>